<gene>
    <name evidence="1" type="ORF">EES38_08970</name>
</gene>
<comment type="caution">
    <text evidence="1">The sequence shown here is derived from an EMBL/GenBank/DDBJ whole genome shotgun (WGS) entry which is preliminary data.</text>
</comment>
<dbReference type="RefSeq" id="WP_124936833.1">
    <property type="nucleotide sequence ID" value="NZ_RJVQ01000003.1"/>
</dbReference>
<name>A0A3N9TGR3_9VIBR</name>
<evidence type="ECO:0000313" key="2">
    <source>
        <dbReference type="Proteomes" id="UP000281112"/>
    </source>
</evidence>
<proteinExistence type="predicted"/>
<organism evidence="1 2">
    <name type="scientific">Vibrio viridaestus</name>
    <dbReference type="NCBI Taxonomy" id="2487322"/>
    <lineage>
        <taxon>Bacteria</taxon>
        <taxon>Pseudomonadati</taxon>
        <taxon>Pseudomonadota</taxon>
        <taxon>Gammaproteobacteria</taxon>
        <taxon>Vibrionales</taxon>
        <taxon>Vibrionaceae</taxon>
        <taxon>Vibrio</taxon>
    </lineage>
</organism>
<protein>
    <submittedName>
        <fullName evidence="1">Uncharacterized protein</fullName>
    </submittedName>
</protein>
<reference evidence="1 2" key="1">
    <citation type="submission" date="2018-11" db="EMBL/GenBank/DDBJ databases">
        <title>Vibrio LJC006 sp. nov., isolated from seawater during the bloom of the enteromorpha.</title>
        <authorList>
            <person name="Liang J."/>
        </authorList>
    </citation>
    <scope>NUCLEOTIDE SEQUENCE [LARGE SCALE GENOMIC DNA]</scope>
    <source>
        <strain evidence="1 2">LJC006</strain>
    </source>
</reference>
<keyword evidence="2" id="KW-1185">Reference proteome</keyword>
<accession>A0A3N9TGR3</accession>
<dbReference type="AlphaFoldDB" id="A0A3N9TGR3"/>
<dbReference type="Proteomes" id="UP000281112">
    <property type="component" value="Unassembled WGS sequence"/>
</dbReference>
<dbReference type="OrthoDB" id="6708494at2"/>
<dbReference type="EMBL" id="RJVQ01000003">
    <property type="protein sequence ID" value="RQW63369.1"/>
    <property type="molecule type" value="Genomic_DNA"/>
</dbReference>
<evidence type="ECO:0000313" key="1">
    <source>
        <dbReference type="EMBL" id="RQW63369.1"/>
    </source>
</evidence>
<sequence>MDNSRIRKKYLWLMCEIDKRIEVLKALCDGKADVVYLKAKIETEALQLRKILELIAYASLIAHKEQYKEVRADIAKDWHANRIISKIEAINPNFYPIPAQGYFKGKWHDLRSGYLTKKQFRDAYDSCGDMLHAHNPFSKINKSAIAFDRKVPDYIERIEKLIEEHRVILPDDLGMIHVQTNFGSDQELKIWLYAPVEKNA</sequence>